<evidence type="ECO:0000313" key="2">
    <source>
        <dbReference type="Proteomes" id="UP001225761"/>
    </source>
</evidence>
<evidence type="ECO:0008006" key="3">
    <source>
        <dbReference type="Google" id="ProtNLM"/>
    </source>
</evidence>
<proteinExistence type="predicted"/>
<evidence type="ECO:0000313" key="1">
    <source>
        <dbReference type="EMBL" id="MDI9873016.1"/>
    </source>
</evidence>
<organism evidence="1 2">
    <name type="scientific">Flectobacillus rivi</name>
    <dbReference type="NCBI Taxonomy" id="2984209"/>
    <lineage>
        <taxon>Bacteria</taxon>
        <taxon>Pseudomonadati</taxon>
        <taxon>Bacteroidota</taxon>
        <taxon>Cytophagia</taxon>
        <taxon>Cytophagales</taxon>
        <taxon>Flectobacillaceae</taxon>
        <taxon>Flectobacillus</taxon>
    </lineage>
</organism>
<protein>
    <recommendedName>
        <fullName evidence="3">DUF3300 domain-containing protein</fullName>
    </recommendedName>
</protein>
<keyword evidence="2" id="KW-1185">Reference proteome</keyword>
<reference evidence="1 2" key="1">
    <citation type="submission" date="2023-05" db="EMBL/GenBank/DDBJ databases">
        <title>Novel species of genus Flectobacillus isolated from stream in China.</title>
        <authorList>
            <person name="Lu H."/>
        </authorList>
    </citation>
    <scope>NUCLEOTIDE SEQUENCE [LARGE SCALE GENOMIC DNA]</scope>
    <source>
        <strain evidence="1 2">LFS242W</strain>
    </source>
</reference>
<name>A0ABT6YVV7_9BACT</name>
<dbReference type="RefSeq" id="WP_283380247.1">
    <property type="nucleotide sequence ID" value="NZ_JASHIE010000001.1"/>
</dbReference>
<comment type="caution">
    <text evidence="1">The sequence shown here is derived from an EMBL/GenBank/DDBJ whole genome shotgun (WGS) entry which is preliminary data.</text>
</comment>
<sequence length="423" mass="47411">MKTNKLFGGMEALGGISFRQTVVAFTALIMTLFQSQIFGQANQIETLKGMQQSIASYDADVRESILTTSQYPVALATIQNLRSQAQNSFQNVIKDFNQKKQGWFYELTRYPDLLHTLATTPSGKSRDEIEAMLPNKDENLATAAWKLYRHHEDDLDKVDQLYQQAEDGFKKTIQPLDATAQTAFTTLAKYPDVMLFLNDNLDITQQLGKKYISDQSGLKTELAAQHDSLVVQNQAQLAAYKRELDKNPQAKQELNQAAKDFAKSNGYILPNGQIAYGNGYGYGYANPYSYWFGYPYWYGSALWYPGAYWGSFGMSYGFGGWGLGMFPAYGFSNWFFNGGYYMNYPNLYRHYGNYYRNVVASRPNYYRGNTFSGTMNNHFTASRGNSFNGGNRPSYGGNYGGGFRSGGFSGGGRSFGGGGGRHR</sequence>
<accession>A0ABT6YVV7</accession>
<gene>
    <name evidence="1" type="ORF">QM481_00660</name>
</gene>
<dbReference type="Proteomes" id="UP001225761">
    <property type="component" value="Unassembled WGS sequence"/>
</dbReference>
<dbReference type="EMBL" id="JASHIE010000001">
    <property type="protein sequence ID" value="MDI9873016.1"/>
    <property type="molecule type" value="Genomic_DNA"/>
</dbReference>